<dbReference type="EMBL" id="MN079105">
    <property type="protein sequence ID" value="QEA05595.1"/>
    <property type="molecule type" value="Genomic_DNA"/>
</dbReference>
<reference evidence="3" key="1">
    <citation type="submission" date="2019-06" db="EMBL/GenBank/DDBJ databases">
        <authorList>
            <person name="Murdoch R.W."/>
            <person name="Fathepure B."/>
        </authorList>
    </citation>
    <scope>NUCLEOTIDE SEQUENCE</scope>
</reference>
<evidence type="ECO:0000313" key="3">
    <source>
        <dbReference type="EMBL" id="QEA05595.1"/>
    </source>
</evidence>
<evidence type="ECO:0000259" key="1">
    <source>
        <dbReference type="Pfam" id="PF03749"/>
    </source>
</evidence>
<feature type="domain" description="Sugar fermentation stimulation protein C-terminal" evidence="1">
    <location>
        <begin position="84"/>
        <end position="218"/>
    </location>
</feature>
<dbReference type="Pfam" id="PF17746">
    <property type="entry name" value="SfsA_N"/>
    <property type="match status" value="1"/>
</dbReference>
<dbReference type="NCBIfam" id="TIGR00230">
    <property type="entry name" value="sfsA"/>
    <property type="match status" value="1"/>
</dbReference>
<dbReference type="HAMAP" id="MF_00095">
    <property type="entry name" value="SfsA"/>
    <property type="match status" value="1"/>
</dbReference>
<proteinExistence type="inferred from homology"/>
<dbReference type="PANTHER" id="PTHR30545:SF2">
    <property type="entry name" value="SUGAR FERMENTATION STIMULATION PROTEIN A"/>
    <property type="match status" value="1"/>
</dbReference>
<dbReference type="InterPro" id="IPR040452">
    <property type="entry name" value="SfsA_C"/>
</dbReference>
<name>A0A5B8RFI6_9ZZZZ</name>
<protein>
    <submittedName>
        <fullName evidence="3">Sugar fermentation stimulation protein A</fullName>
    </submittedName>
</protein>
<dbReference type="Gene3D" id="3.40.1350.60">
    <property type="match status" value="1"/>
</dbReference>
<feature type="domain" description="SfsA N-terminal OB" evidence="2">
    <location>
        <begin position="13"/>
        <end position="76"/>
    </location>
</feature>
<sequence length="236" mass="25732">MEYPGELRRGRLLRRYKRFLADVECDDGEHLTAHCPNTGSMLGCAEPGQAVWLSHSTRPGRKYAWTWEQVAVADGVRVGIHTGRTNDVVADALAAGWFPELGDTARLRREVGVPDEPMRADFLVTDSDGTERFVEAKNVTAAVTDGVALFPDAVSTRGTRHLEVLSRLARAGLRPSLIFCVQRTDVTEVRPADDIDPDYGRALRAAIADGVGVYAFTAAPGDHAIEPARRVPVICP</sequence>
<dbReference type="InterPro" id="IPR041465">
    <property type="entry name" value="SfsA_N"/>
</dbReference>
<organism evidence="3">
    <name type="scientific">uncultured organism</name>
    <dbReference type="NCBI Taxonomy" id="155900"/>
    <lineage>
        <taxon>unclassified sequences</taxon>
        <taxon>environmental samples</taxon>
    </lineage>
</organism>
<dbReference type="InterPro" id="IPR005224">
    <property type="entry name" value="SfsA"/>
</dbReference>
<accession>A0A5B8RFI6</accession>
<dbReference type="FunFam" id="2.40.50.580:FF:000001">
    <property type="entry name" value="Sugar fermentation stimulation protein A"/>
    <property type="match status" value="1"/>
</dbReference>
<dbReference type="Gene3D" id="2.40.50.580">
    <property type="match status" value="1"/>
</dbReference>
<dbReference type="AlphaFoldDB" id="A0A5B8RFI6"/>
<evidence type="ECO:0000259" key="2">
    <source>
        <dbReference type="Pfam" id="PF17746"/>
    </source>
</evidence>
<dbReference type="PANTHER" id="PTHR30545">
    <property type="entry name" value="SUGAR FERMENTATION STIMULATION PROTEIN A"/>
    <property type="match status" value="1"/>
</dbReference>
<dbReference type="CDD" id="cd22359">
    <property type="entry name" value="SfsA-like_bacterial"/>
    <property type="match status" value="1"/>
</dbReference>
<gene>
    <name evidence="3" type="primary">sfsA</name>
    <name evidence="3" type="ORF">KBTEX_01918</name>
</gene>
<dbReference type="GO" id="GO:0003677">
    <property type="term" value="F:DNA binding"/>
    <property type="evidence" value="ECO:0007669"/>
    <property type="project" value="InterPro"/>
</dbReference>
<dbReference type="Pfam" id="PF03749">
    <property type="entry name" value="SfsA"/>
    <property type="match status" value="1"/>
</dbReference>